<dbReference type="CDD" id="cd13578">
    <property type="entry name" value="PBP2_Bug27"/>
    <property type="match status" value="1"/>
</dbReference>
<dbReference type="Pfam" id="PF03401">
    <property type="entry name" value="TctC"/>
    <property type="match status" value="1"/>
</dbReference>
<evidence type="ECO:0000313" key="3">
    <source>
        <dbReference type="EMBL" id="HBP32064.1"/>
    </source>
</evidence>
<reference evidence="3 4" key="1">
    <citation type="journal article" date="2018" name="Nat. Biotechnol.">
        <title>A standardized bacterial taxonomy based on genome phylogeny substantially revises the tree of life.</title>
        <authorList>
            <person name="Parks D.H."/>
            <person name="Chuvochina M."/>
            <person name="Waite D.W."/>
            <person name="Rinke C."/>
            <person name="Skarshewski A."/>
            <person name="Chaumeil P.A."/>
            <person name="Hugenholtz P."/>
        </authorList>
    </citation>
    <scope>NUCLEOTIDE SEQUENCE [LARGE SCALE GENOMIC DNA]</scope>
    <source>
        <strain evidence="3">UBA10707</strain>
    </source>
</reference>
<evidence type="ECO:0000313" key="4">
    <source>
        <dbReference type="Proteomes" id="UP000264036"/>
    </source>
</evidence>
<organism evidence="3 4">
    <name type="scientific">Advenella kashmirensis</name>
    <dbReference type="NCBI Taxonomy" id="310575"/>
    <lineage>
        <taxon>Bacteria</taxon>
        <taxon>Pseudomonadati</taxon>
        <taxon>Pseudomonadota</taxon>
        <taxon>Betaproteobacteria</taxon>
        <taxon>Burkholderiales</taxon>
        <taxon>Alcaligenaceae</taxon>
    </lineage>
</organism>
<dbReference type="EMBL" id="DOEK01000047">
    <property type="protein sequence ID" value="HBP32064.1"/>
    <property type="molecule type" value="Genomic_DNA"/>
</dbReference>
<feature type="signal peptide" evidence="2">
    <location>
        <begin position="1"/>
        <end position="27"/>
    </location>
</feature>
<dbReference type="PANTHER" id="PTHR42928:SF5">
    <property type="entry name" value="BLR1237 PROTEIN"/>
    <property type="match status" value="1"/>
</dbReference>
<feature type="chain" id="PRO_5016710784" evidence="2">
    <location>
        <begin position="28"/>
        <end position="325"/>
    </location>
</feature>
<dbReference type="SUPFAM" id="SSF53850">
    <property type="entry name" value="Periplasmic binding protein-like II"/>
    <property type="match status" value="1"/>
</dbReference>
<dbReference type="AlphaFoldDB" id="A0A356LME1"/>
<dbReference type="PIRSF" id="PIRSF017082">
    <property type="entry name" value="YflP"/>
    <property type="match status" value="1"/>
</dbReference>
<dbReference type="Gene3D" id="3.40.190.150">
    <property type="entry name" value="Bordetella uptake gene, domain 1"/>
    <property type="match status" value="1"/>
</dbReference>
<evidence type="ECO:0000256" key="1">
    <source>
        <dbReference type="ARBA" id="ARBA00006987"/>
    </source>
</evidence>
<name>A0A356LME1_9BURK</name>
<accession>A0A356LME1</accession>
<gene>
    <name evidence="3" type="ORF">DD666_21975</name>
</gene>
<dbReference type="PANTHER" id="PTHR42928">
    <property type="entry name" value="TRICARBOXYLATE-BINDING PROTEIN"/>
    <property type="match status" value="1"/>
</dbReference>
<keyword evidence="2" id="KW-0732">Signal</keyword>
<evidence type="ECO:0000256" key="2">
    <source>
        <dbReference type="SAM" id="SignalP"/>
    </source>
</evidence>
<dbReference type="Proteomes" id="UP000264036">
    <property type="component" value="Unassembled WGS sequence"/>
</dbReference>
<protein>
    <submittedName>
        <fullName evidence="3">LacI family transcriptional regulator</fullName>
    </submittedName>
</protein>
<sequence>MRKVIKSFNAALLFLIVALYCHSQVYAAYPERPVTLVVPQAPGGASDALARILAQKLSEKWGQPVVVENRAGAGGNIGLSHVAKSRKDGYTLLMSYEGTQAINVSLYSDLQYDPVKDFIAVATIATVPFLCVVNNNVNAKTFEEFIALGKLKTNMTFGSAGSGSVNHLLGEMVNLAAGTHLTHVPYKGAGPALTDLLGGRITAVFTSVPSIAQQIESGKVRALAVTSADRSKQLPTVPTIAESGYTNFDVNPWFGIFAPKDTPVEIVNKINADIGTLLQSAAMAKSIAAQGASPLVSTPAQFQSMLDRDIKKWATVVQKSDAKVN</sequence>
<comment type="similarity">
    <text evidence="1">Belongs to the UPF0065 (bug) family.</text>
</comment>
<dbReference type="InterPro" id="IPR005064">
    <property type="entry name" value="BUG"/>
</dbReference>
<dbReference type="InterPro" id="IPR042100">
    <property type="entry name" value="Bug_dom1"/>
</dbReference>
<proteinExistence type="inferred from homology"/>
<comment type="caution">
    <text evidence="3">The sequence shown here is derived from an EMBL/GenBank/DDBJ whole genome shotgun (WGS) entry which is preliminary data.</text>
</comment>
<dbReference type="Gene3D" id="3.40.190.10">
    <property type="entry name" value="Periplasmic binding protein-like II"/>
    <property type="match status" value="1"/>
</dbReference>